<feature type="region of interest" description="Disordered" evidence="6">
    <location>
        <begin position="340"/>
        <end position="367"/>
    </location>
</feature>
<dbReference type="AlphaFoldDB" id="A0AAJ0F5J7"/>
<reference evidence="7" key="1">
    <citation type="submission" date="2023-06" db="EMBL/GenBank/DDBJ databases">
        <title>Genome-scale phylogeny and comparative genomics of the fungal order Sordariales.</title>
        <authorList>
            <consortium name="Lawrence Berkeley National Laboratory"/>
            <person name="Hensen N."/>
            <person name="Bonometti L."/>
            <person name="Westerberg I."/>
            <person name="Brannstrom I.O."/>
            <person name="Guillou S."/>
            <person name="Cros-Aarteil S."/>
            <person name="Calhoun S."/>
            <person name="Haridas S."/>
            <person name="Kuo A."/>
            <person name="Mondo S."/>
            <person name="Pangilinan J."/>
            <person name="Riley R."/>
            <person name="Labutti K."/>
            <person name="Andreopoulos B."/>
            <person name="Lipzen A."/>
            <person name="Chen C."/>
            <person name="Yanf M."/>
            <person name="Daum C."/>
            <person name="Ng V."/>
            <person name="Clum A."/>
            <person name="Steindorff A."/>
            <person name="Ohm R."/>
            <person name="Martin F."/>
            <person name="Silar P."/>
            <person name="Natvig D."/>
            <person name="Lalanne C."/>
            <person name="Gautier V."/>
            <person name="Ament-Velasquez S.L."/>
            <person name="Kruys A."/>
            <person name="Hutchinson M.I."/>
            <person name="Powell A.J."/>
            <person name="Barry K."/>
            <person name="Miller A.N."/>
            <person name="Grigoriev I.V."/>
            <person name="Debuchy R."/>
            <person name="Gladieux P."/>
            <person name="Thoren M.H."/>
            <person name="Johannesson H."/>
        </authorList>
    </citation>
    <scope>NUCLEOTIDE SEQUENCE</scope>
    <source>
        <strain evidence="7">PSN4</strain>
    </source>
</reference>
<comment type="subcellular location">
    <subcellularLocation>
        <location evidence="2">Mitochondrion</location>
    </subcellularLocation>
</comment>
<dbReference type="PANTHER" id="PTHR13475">
    <property type="entry name" value="NEUGRIN"/>
    <property type="match status" value="1"/>
</dbReference>
<evidence type="ECO:0000256" key="4">
    <source>
        <dbReference type="ARBA" id="ARBA00013566"/>
    </source>
</evidence>
<protein>
    <recommendedName>
        <fullName evidence="4">Required for respiratory growth protein 9, mitochondrial</fullName>
    </recommendedName>
</protein>
<evidence type="ECO:0000256" key="3">
    <source>
        <dbReference type="ARBA" id="ARBA00010895"/>
    </source>
</evidence>
<organism evidence="7 8">
    <name type="scientific">Echria macrotheca</name>
    <dbReference type="NCBI Taxonomy" id="438768"/>
    <lineage>
        <taxon>Eukaryota</taxon>
        <taxon>Fungi</taxon>
        <taxon>Dikarya</taxon>
        <taxon>Ascomycota</taxon>
        <taxon>Pezizomycotina</taxon>
        <taxon>Sordariomycetes</taxon>
        <taxon>Sordariomycetidae</taxon>
        <taxon>Sordariales</taxon>
        <taxon>Schizotheciaceae</taxon>
        <taxon>Echria</taxon>
    </lineage>
</organism>
<gene>
    <name evidence="7" type="ORF">QBC47DRAFT_384409</name>
</gene>
<keyword evidence="8" id="KW-1185">Reference proteome</keyword>
<evidence type="ECO:0000313" key="8">
    <source>
        <dbReference type="Proteomes" id="UP001239445"/>
    </source>
</evidence>
<proteinExistence type="inferred from homology"/>
<dbReference type="Proteomes" id="UP001239445">
    <property type="component" value="Unassembled WGS sequence"/>
</dbReference>
<evidence type="ECO:0000256" key="6">
    <source>
        <dbReference type="SAM" id="MobiDB-lite"/>
    </source>
</evidence>
<feature type="compositionally biased region" description="Low complexity" evidence="6">
    <location>
        <begin position="145"/>
        <end position="157"/>
    </location>
</feature>
<feature type="region of interest" description="Disordered" evidence="6">
    <location>
        <begin position="125"/>
        <end position="208"/>
    </location>
</feature>
<comment type="caution">
    <text evidence="7">The sequence shown here is derived from an EMBL/GenBank/DDBJ whole genome shotgun (WGS) entry which is preliminary data.</text>
</comment>
<keyword evidence="5" id="KW-0809">Transit peptide</keyword>
<accession>A0AAJ0F5J7</accession>
<dbReference type="InterPro" id="IPR010487">
    <property type="entry name" value="NGRN/Rrg9"/>
</dbReference>
<dbReference type="EMBL" id="MU839835">
    <property type="protein sequence ID" value="KAK1754602.1"/>
    <property type="molecule type" value="Genomic_DNA"/>
</dbReference>
<dbReference type="Pfam" id="PF06413">
    <property type="entry name" value="Neugrin"/>
    <property type="match status" value="1"/>
</dbReference>
<dbReference type="PANTHER" id="PTHR13475:SF3">
    <property type="entry name" value="NEUGRIN"/>
    <property type="match status" value="1"/>
</dbReference>
<dbReference type="GO" id="GO:0005739">
    <property type="term" value="C:mitochondrion"/>
    <property type="evidence" value="ECO:0007669"/>
    <property type="project" value="UniProtKB-SubCell"/>
</dbReference>
<evidence type="ECO:0000256" key="2">
    <source>
        <dbReference type="ARBA" id="ARBA00004173"/>
    </source>
</evidence>
<sequence>MFREWVPPHFVTLTMRLDLELFEIFDPARQLGSLFHILVHRHCKAAKMSCSCRTAALGIFLRNIAHGQLPVAASGRFARYQIPLGHLARLPRNASALTSPAYRSLHTTNVRHDGSAPQAIISEQAEHGRDEPVADAEATSEDADSISGADIAAWSAPKKPRARGRPRKETKEDATAKKKGRWREKKESHNGSSSTAEAAKPADHTTKKRPSLIERLTEERALGRDVESWKIQKAALKEKFPEGWKPRKKLSPDALAGIRALHAEFPNEYTTEVLAQKFEVSAEAIRRILKSRWTPNPDEEIKRQERWFNRGKSVYARWAEMGIKPPRKWREAGVTRDPFWNERKKVRSQKDQEARARAHSLLSQNLM</sequence>
<dbReference type="GO" id="GO:0005634">
    <property type="term" value="C:nucleus"/>
    <property type="evidence" value="ECO:0007669"/>
    <property type="project" value="TreeGrafter"/>
</dbReference>
<name>A0AAJ0F5J7_9PEZI</name>
<evidence type="ECO:0000256" key="1">
    <source>
        <dbReference type="ARBA" id="ARBA00003548"/>
    </source>
</evidence>
<feature type="compositionally biased region" description="Basic and acidic residues" evidence="6">
    <location>
        <begin position="167"/>
        <end position="176"/>
    </location>
</feature>
<evidence type="ECO:0000256" key="5">
    <source>
        <dbReference type="ARBA" id="ARBA00022946"/>
    </source>
</evidence>
<comment type="similarity">
    <text evidence="3">Belongs to the RRG9 family.</text>
</comment>
<feature type="compositionally biased region" description="Basic and acidic residues" evidence="6">
    <location>
        <begin position="340"/>
        <end position="356"/>
    </location>
</feature>
<evidence type="ECO:0000313" key="7">
    <source>
        <dbReference type="EMBL" id="KAK1754602.1"/>
    </source>
</evidence>
<comment type="function">
    <text evidence="1">Required for respiratory activity and maintenance and expression of the mitochondrial genome.</text>
</comment>